<protein>
    <submittedName>
        <fullName evidence="2">Uncharacterized protein</fullName>
    </submittedName>
</protein>
<dbReference type="InterPro" id="IPR018034">
    <property type="entry name" value="Kri1"/>
</dbReference>
<accession>A0A1B6GYQ4</accession>
<sequence>DVEDGGEKLPKSKPDKNLELIGSIRDAVSSDDEDNEQLFTLKKVHVEPNVDNGTSELSKVTAYLKGERDSLSDEESERMFEPLKRHWNDPNLKESDKAMRDYVLNYTNVSDDSDLDAEELLARFAKDDQEEEFFDEAEQIEKKLNDRSHSPDPEMMRLYPRTIEGSLRKKDDKRSKKRKE</sequence>
<feature type="non-terminal residue" evidence="2">
    <location>
        <position position="180"/>
    </location>
</feature>
<feature type="compositionally biased region" description="Basic and acidic residues" evidence="1">
    <location>
        <begin position="139"/>
        <end position="155"/>
    </location>
</feature>
<feature type="non-terminal residue" evidence="2">
    <location>
        <position position="1"/>
    </location>
</feature>
<name>A0A1B6GYQ4_9HEMI</name>
<dbReference type="GO" id="GO:0005730">
    <property type="term" value="C:nucleolus"/>
    <property type="evidence" value="ECO:0007669"/>
    <property type="project" value="TreeGrafter"/>
</dbReference>
<proteinExistence type="predicted"/>
<evidence type="ECO:0000256" key="1">
    <source>
        <dbReference type="SAM" id="MobiDB-lite"/>
    </source>
</evidence>
<feature type="region of interest" description="Disordered" evidence="1">
    <location>
        <begin position="132"/>
        <end position="180"/>
    </location>
</feature>
<dbReference type="AlphaFoldDB" id="A0A1B6GYQ4"/>
<evidence type="ECO:0000313" key="2">
    <source>
        <dbReference type="EMBL" id="JAS67566.1"/>
    </source>
</evidence>
<dbReference type="GO" id="GO:0000447">
    <property type="term" value="P:endonucleolytic cleavage in ITS1 to separate SSU-rRNA from 5.8S rRNA and LSU-rRNA from tricistronic rRNA transcript (SSU-rRNA, 5.8S rRNA, LSU-rRNA)"/>
    <property type="evidence" value="ECO:0007669"/>
    <property type="project" value="TreeGrafter"/>
</dbReference>
<gene>
    <name evidence="2" type="ORF">g.47438</name>
</gene>
<dbReference type="EMBL" id="GECZ01002203">
    <property type="protein sequence ID" value="JAS67566.1"/>
    <property type="molecule type" value="Transcribed_RNA"/>
</dbReference>
<organism evidence="2">
    <name type="scientific">Cuerna arida</name>
    <dbReference type="NCBI Taxonomy" id="1464854"/>
    <lineage>
        <taxon>Eukaryota</taxon>
        <taxon>Metazoa</taxon>
        <taxon>Ecdysozoa</taxon>
        <taxon>Arthropoda</taxon>
        <taxon>Hexapoda</taxon>
        <taxon>Insecta</taxon>
        <taxon>Pterygota</taxon>
        <taxon>Neoptera</taxon>
        <taxon>Paraneoptera</taxon>
        <taxon>Hemiptera</taxon>
        <taxon>Auchenorrhyncha</taxon>
        <taxon>Membracoidea</taxon>
        <taxon>Cicadellidae</taxon>
        <taxon>Cicadellinae</taxon>
        <taxon>Proconiini</taxon>
        <taxon>Cuerna</taxon>
    </lineage>
</organism>
<reference evidence="2" key="1">
    <citation type="submission" date="2015-11" db="EMBL/GenBank/DDBJ databases">
        <title>De novo transcriptome assembly of four potential Pierce s Disease insect vectors from Arizona vineyards.</title>
        <authorList>
            <person name="Tassone E.E."/>
        </authorList>
    </citation>
    <scope>NUCLEOTIDE SEQUENCE</scope>
</reference>
<dbReference type="PANTHER" id="PTHR14490:SF5">
    <property type="entry name" value="PROTEIN KRI1 HOMOLOG"/>
    <property type="match status" value="1"/>
</dbReference>
<dbReference type="PANTHER" id="PTHR14490">
    <property type="entry name" value="ZINC FINGER, ZZ TYPE"/>
    <property type="match status" value="1"/>
</dbReference>
<dbReference type="GO" id="GO:0030686">
    <property type="term" value="C:90S preribosome"/>
    <property type="evidence" value="ECO:0007669"/>
    <property type="project" value="TreeGrafter"/>
</dbReference>